<protein>
    <submittedName>
        <fullName evidence="2">Uncharacterized protein</fullName>
    </submittedName>
</protein>
<name>W7FR78_PLAFA</name>
<gene>
    <name evidence="2" type="ORF">PFAG_04681</name>
</gene>
<organism evidence="2">
    <name type="scientific">Plasmodium falciparum Santa Lucia</name>
    <dbReference type="NCBI Taxonomy" id="478859"/>
    <lineage>
        <taxon>Eukaryota</taxon>
        <taxon>Sar</taxon>
        <taxon>Alveolata</taxon>
        <taxon>Apicomplexa</taxon>
        <taxon>Aconoidasida</taxon>
        <taxon>Haemosporida</taxon>
        <taxon>Plasmodiidae</taxon>
        <taxon>Plasmodium</taxon>
        <taxon>Plasmodium (Laverania)</taxon>
    </lineage>
</organism>
<dbReference type="EMBL" id="KE123509">
    <property type="protein sequence ID" value="EUT80041.1"/>
    <property type="molecule type" value="Genomic_DNA"/>
</dbReference>
<accession>W7FR78</accession>
<keyword evidence="1" id="KW-0472">Membrane</keyword>
<evidence type="ECO:0000313" key="2">
    <source>
        <dbReference type="EMBL" id="EUT80041.1"/>
    </source>
</evidence>
<reference evidence="2" key="1">
    <citation type="submission" date="2013-02" db="EMBL/GenBank/DDBJ databases">
        <title>The Genome Sequence of Plasmodium falciparum Santa Lucia.</title>
        <authorList>
            <consortium name="The Broad Institute Genome Sequencing Platform"/>
            <consortium name="The Broad Institute Genome Sequencing Center for Infectious Disease"/>
            <person name="Neafsey D."/>
            <person name="Cheeseman I."/>
            <person name="Volkman S."/>
            <person name="Adams J."/>
            <person name="Walker B."/>
            <person name="Young S.K."/>
            <person name="Zeng Q."/>
            <person name="Gargeya S."/>
            <person name="Fitzgerald M."/>
            <person name="Haas B."/>
            <person name="Abouelleil A."/>
            <person name="Alvarado L."/>
            <person name="Arachchi H.M."/>
            <person name="Berlin A.M."/>
            <person name="Chapman S.B."/>
            <person name="Dewar J."/>
            <person name="Goldberg J."/>
            <person name="Griggs A."/>
            <person name="Gujja S."/>
            <person name="Hansen M."/>
            <person name="Howarth C."/>
            <person name="Imamovic A."/>
            <person name="Larimer J."/>
            <person name="McCowan C."/>
            <person name="Murphy C."/>
            <person name="Neiman D."/>
            <person name="Pearson M."/>
            <person name="Priest M."/>
            <person name="Roberts A."/>
            <person name="Saif S."/>
            <person name="Shea T."/>
            <person name="Sisk P."/>
            <person name="Sykes S."/>
            <person name="Wortman J."/>
            <person name="Nusbaum C."/>
            <person name="Birren B."/>
        </authorList>
    </citation>
    <scope>NUCLEOTIDE SEQUENCE [LARGE SCALE GENOMIC DNA]</scope>
    <source>
        <strain evidence="2">Santa Lucia</strain>
    </source>
</reference>
<proteinExistence type="predicted"/>
<feature type="transmembrane region" description="Helical" evidence="1">
    <location>
        <begin position="107"/>
        <end position="132"/>
    </location>
</feature>
<dbReference type="OrthoDB" id="392749at2759"/>
<dbReference type="Proteomes" id="UP000030666">
    <property type="component" value="Unassembled WGS sequence"/>
</dbReference>
<dbReference type="AlphaFoldDB" id="W7FR78"/>
<evidence type="ECO:0000256" key="1">
    <source>
        <dbReference type="SAM" id="Phobius"/>
    </source>
</evidence>
<sequence>MEIQSNKQKYWSRNMDKMDIHSTNTKIFFDKNINFDKNFLCNYTSRFSDIIINIDDIDYINYKRIKHLNYEKIKRSLYFFYLKYNGISIKKYISCYIDNIEKYSIRYFFIIFFFFIFIAIKITILVITYTFHFDELFNKCLYEFTYNHNYNIIKSCVILKINFIIILSYTLSSFFLYIFSSSFFDALFMPLFHFFNIFSYTFVLITMSQYNPSYDYLNYFNRSKNIVIVLLVFIYLEGDTSHISTRST</sequence>
<feature type="transmembrane region" description="Helical" evidence="1">
    <location>
        <begin position="186"/>
        <end position="207"/>
    </location>
</feature>
<keyword evidence="1" id="KW-0812">Transmembrane</keyword>
<keyword evidence="1" id="KW-1133">Transmembrane helix</keyword>
<feature type="transmembrane region" description="Helical" evidence="1">
    <location>
        <begin position="152"/>
        <end position="179"/>
    </location>
</feature>